<dbReference type="PANTHER" id="PTHR43877:SF1">
    <property type="entry name" value="ACETYLTRANSFERASE"/>
    <property type="match status" value="1"/>
</dbReference>
<evidence type="ECO:0000259" key="3">
    <source>
        <dbReference type="PROSITE" id="PS51186"/>
    </source>
</evidence>
<protein>
    <submittedName>
        <fullName evidence="4">GNAT family N-acetyltransferase</fullName>
    </submittedName>
</protein>
<keyword evidence="1 4" id="KW-0808">Transferase</keyword>
<name>A0A7V4XSU5_9BACT</name>
<dbReference type="GO" id="GO:0016747">
    <property type="term" value="F:acyltransferase activity, transferring groups other than amino-acyl groups"/>
    <property type="evidence" value="ECO:0007669"/>
    <property type="project" value="InterPro"/>
</dbReference>
<feature type="domain" description="N-acetyltransferase" evidence="3">
    <location>
        <begin position="2"/>
        <end position="156"/>
    </location>
</feature>
<dbReference type="PROSITE" id="PS51186">
    <property type="entry name" value="GNAT"/>
    <property type="match status" value="1"/>
</dbReference>
<dbReference type="PANTHER" id="PTHR43877">
    <property type="entry name" value="AMINOALKYLPHOSPHONATE N-ACETYLTRANSFERASE-RELATED-RELATED"/>
    <property type="match status" value="1"/>
</dbReference>
<dbReference type="EMBL" id="DTKL01000043">
    <property type="protein sequence ID" value="HGY94492.1"/>
    <property type="molecule type" value="Genomic_DNA"/>
</dbReference>
<proteinExistence type="predicted"/>
<gene>
    <name evidence="4" type="ORF">ENW50_07395</name>
</gene>
<dbReference type="InterPro" id="IPR050832">
    <property type="entry name" value="Bact_Acetyltransf"/>
</dbReference>
<dbReference type="AlphaFoldDB" id="A0A7V4XSU5"/>
<evidence type="ECO:0000256" key="2">
    <source>
        <dbReference type="ARBA" id="ARBA00023315"/>
    </source>
</evidence>
<dbReference type="Gene3D" id="3.40.630.30">
    <property type="match status" value="1"/>
</dbReference>
<reference evidence="4" key="1">
    <citation type="journal article" date="2020" name="mSystems">
        <title>Genome- and Community-Level Interaction Insights into Carbon Utilization and Element Cycling Functions of Hydrothermarchaeota in Hydrothermal Sediment.</title>
        <authorList>
            <person name="Zhou Z."/>
            <person name="Liu Y."/>
            <person name="Xu W."/>
            <person name="Pan J."/>
            <person name="Luo Z.H."/>
            <person name="Li M."/>
        </authorList>
    </citation>
    <scope>NUCLEOTIDE SEQUENCE [LARGE SCALE GENOMIC DNA]</scope>
    <source>
        <strain evidence="4">SpSt-855</strain>
    </source>
</reference>
<dbReference type="InterPro" id="IPR016181">
    <property type="entry name" value="Acyl_CoA_acyltransferase"/>
</dbReference>
<comment type="caution">
    <text evidence="4">The sequence shown here is derived from an EMBL/GenBank/DDBJ whole genome shotgun (WGS) entry which is preliminary data.</text>
</comment>
<dbReference type="CDD" id="cd04301">
    <property type="entry name" value="NAT_SF"/>
    <property type="match status" value="1"/>
</dbReference>
<dbReference type="InterPro" id="IPR000182">
    <property type="entry name" value="GNAT_dom"/>
</dbReference>
<dbReference type="Pfam" id="PF00583">
    <property type="entry name" value="Acetyltransf_1"/>
    <property type="match status" value="1"/>
</dbReference>
<dbReference type="SUPFAM" id="SSF55729">
    <property type="entry name" value="Acyl-CoA N-acyltransferases (Nat)"/>
    <property type="match status" value="1"/>
</dbReference>
<evidence type="ECO:0000256" key="1">
    <source>
        <dbReference type="ARBA" id="ARBA00022679"/>
    </source>
</evidence>
<sequence length="156" mass="17591">MPTTRSATVDDAAQITHHRRRMFVDAGRPDNAVLDRMADAHTPWVARMIEEGKYIGWLTEEDGQIVASAGLLLLDWPPHPLDPVSTQRGYLLNVYVEPAFRRRKLASNLIELALAEARRRKIRVVSLHSTAEGRALYAANGFRPTNEMFFVEPVEG</sequence>
<accession>A0A7V4XSU5</accession>
<organism evidence="4">
    <name type="scientific">Acidobacterium capsulatum</name>
    <dbReference type="NCBI Taxonomy" id="33075"/>
    <lineage>
        <taxon>Bacteria</taxon>
        <taxon>Pseudomonadati</taxon>
        <taxon>Acidobacteriota</taxon>
        <taxon>Terriglobia</taxon>
        <taxon>Terriglobales</taxon>
        <taxon>Acidobacteriaceae</taxon>
        <taxon>Acidobacterium</taxon>
    </lineage>
</organism>
<evidence type="ECO:0000313" key="4">
    <source>
        <dbReference type="EMBL" id="HGY94492.1"/>
    </source>
</evidence>
<keyword evidence="2" id="KW-0012">Acyltransferase</keyword>